<dbReference type="InterPro" id="IPR001119">
    <property type="entry name" value="SLH_dom"/>
</dbReference>
<evidence type="ECO:0000256" key="10">
    <source>
        <dbReference type="ARBA" id="ARBA00023237"/>
    </source>
</evidence>
<evidence type="ECO:0000256" key="2">
    <source>
        <dbReference type="ARBA" id="ARBA00004442"/>
    </source>
</evidence>
<keyword evidence="4" id="KW-0813">Transport</keyword>
<dbReference type="Pfam" id="PF03895">
    <property type="entry name" value="YadA_anchor"/>
    <property type="match status" value="1"/>
</dbReference>
<dbReference type="PANTHER" id="PTHR43308">
    <property type="entry name" value="OUTER MEMBRANE PROTEIN ALPHA-RELATED"/>
    <property type="match status" value="1"/>
</dbReference>
<dbReference type="Gene3D" id="3.30.1300.30">
    <property type="entry name" value="GSPII I/J protein-like"/>
    <property type="match status" value="1"/>
</dbReference>
<dbReference type="GO" id="GO:0009279">
    <property type="term" value="C:cell outer membrane"/>
    <property type="evidence" value="ECO:0007669"/>
    <property type="project" value="UniProtKB-SubCell"/>
</dbReference>
<dbReference type="Pfam" id="PF05662">
    <property type="entry name" value="YadA_stalk"/>
    <property type="match status" value="1"/>
</dbReference>
<evidence type="ECO:0000313" key="13">
    <source>
        <dbReference type="EMBL" id="MBF1130127.1"/>
    </source>
</evidence>
<dbReference type="Pfam" id="PF13018">
    <property type="entry name" value="ESPR"/>
    <property type="match status" value="1"/>
</dbReference>
<evidence type="ECO:0000256" key="4">
    <source>
        <dbReference type="ARBA" id="ARBA00022448"/>
    </source>
</evidence>
<feature type="domain" description="SLH" evidence="12">
    <location>
        <begin position="836"/>
        <end position="899"/>
    </location>
</feature>
<dbReference type="SUPFAM" id="SSF54523">
    <property type="entry name" value="Pili subunits"/>
    <property type="match status" value="1"/>
</dbReference>
<evidence type="ECO:0000313" key="14">
    <source>
        <dbReference type="Proteomes" id="UP000757890"/>
    </source>
</evidence>
<dbReference type="InterPro" id="IPR045584">
    <property type="entry name" value="Pilin-like"/>
</dbReference>
<evidence type="ECO:0000256" key="3">
    <source>
        <dbReference type="ARBA" id="ARBA00005848"/>
    </source>
</evidence>
<dbReference type="GO" id="GO:0015031">
    <property type="term" value="P:protein transport"/>
    <property type="evidence" value="ECO:0007669"/>
    <property type="project" value="UniProtKB-KW"/>
</dbReference>
<evidence type="ECO:0000256" key="11">
    <source>
        <dbReference type="SAM" id="Coils"/>
    </source>
</evidence>
<dbReference type="EMBL" id="JABZMK010000103">
    <property type="protein sequence ID" value="MBF1130127.1"/>
    <property type="molecule type" value="Genomic_DNA"/>
</dbReference>
<comment type="caution">
    <text evidence="13">The sequence shown here is derived from an EMBL/GenBank/DDBJ whole genome shotgun (WGS) entry which is preliminary data.</text>
</comment>
<keyword evidence="7" id="KW-0732">Signal</keyword>
<evidence type="ECO:0000256" key="8">
    <source>
        <dbReference type="ARBA" id="ARBA00022927"/>
    </source>
</evidence>
<reference evidence="13" key="1">
    <citation type="submission" date="2020-04" db="EMBL/GenBank/DDBJ databases">
        <title>Deep metagenomics examines the oral microbiome during advanced dental caries in children, revealing novel taxa and co-occurrences with host molecules.</title>
        <authorList>
            <person name="Baker J.L."/>
            <person name="Morton J.T."/>
            <person name="Dinis M."/>
            <person name="Alvarez R."/>
            <person name="Tran N.C."/>
            <person name="Knight R."/>
            <person name="Edlund A."/>
        </authorList>
    </citation>
    <scope>NUCLEOTIDE SEQUENCE</scope>
    <source>
        <strain evidence="13">JCVI_32_bin.14</strain>
    </source>
</reference>
<dbReference type="Proteomes" id="UP000757890">
    <property type="component" value="Unassembled WGS sequence"/>
</dbReference>
<keyword evidence="9" id="KW-0472">Membrane</keyword>
<keyword evidence="10" id="KW-0998">Cell outer membrane</keyword>
<dbReference type="PROSITE" id="PS51272">
    <property type="entry name" value="SLH"/>
    <property type="match status" value="1"/>
</dbReference>
<protein>
    <submittedName>
        <fullName evidence="13">S-layer homology domain-containing protein</fullName>
    </submittedName>
</protein>
<dbReference type="GO" id="GO:0009986">
    <property type="term" value="C:cell surface"/>
    <property type="evidence" value="ECO:0007669"/>
    <property type="project" value="UniProtKB-SubCell"/>
</dbReference>
<organism evidence="13 14">
    <name type="scientific">Dialister invisus</name>
    <dbReference type="NCBI Taxonomy" id="218538"/>
    <lineage>
        <taxon>Bacteria</taxon>
        <taxon>Bacillati</taxon>
        <taxon>Bacillota</taxon>
        <taxon>Negativicutes</taxon>
        <taxon>Veillonellales</taxon>
        <taxon>Veillonellaceae</taxon>
        <taxon>Dialister</taxon>
    </lineage>
</organism>
<dbReference type="InterPro" id="IPR005594">
    <property type="entry name" value="YadA_C"/>
</dbReference>
<dbReference type="InterPro" id="IPR051465">
    <property type="entry name" value="Cell_Envelope_Struct_Comp"/>
</dbReference>
<keyword evidence="8" id="KW-0653">Protein transport</keyword>
<evidence type="ECO:0000256" key="5">
    <source>
        <dbReference type="ARBA" id="ARBA00022452"/>
    </source>
</evidence>
<keyword evidence="5" id="KW-1134">Transmembrane beta strand</keyword>
<evidence type="ECO:0000256" key="6">
    <source>
        <dbReference type="ARBA" id="ARBA00022692"/>
    </source>
</evidence>
<gene>
    <name evidence="13" type="ORF">HXL70_08855</name>
</gene>
<dbReference type="Pfam" id="PF00395">
    <property type="entry name" value="SLH"/>
    <property type="match status" value="1"/>
</dbReference>
<feature type="coiled-coil region" evidence="11">
    <location>
        <begin position="799"/>
        <end position="826"/>
    </location>
</feature>
<comment type="subcellular location">
    <subcellularLocation>
        <location evidence="2">Cell outer membrane</location>
    </subcellularLocation>
    <subcellularLocation>
        <location evidence="1">Cell surface</location>
    </subcellularLocation>
</comment>
<evidence type="ECO:0000256" key="9">
    <source>
        <dbReference type="ARBA" id="ARBA00023136"/>
    </source>
</evidence>
<evidence type="ECO:0000259" key="12">
    <source>
        <dbReference type="PROSITE" id="PS51272"/>
    </source>
</evidence>
<keyword evidence="6" id="KW-0812">Transmembrane</keyword>
<dbReference type="InterPro" id="IPR024973">
    <property type="entry name" value="ESPR"/>
</dbReference>
<evidence type="ECO:0000256" key="7">
    <source>
        <dbReference type="ARBA" id="ARBA00022729"/>
    </source>
</evidence>
<dbReference type="InterPro" id="IPR008635">
    <property type="entry name" value="Coiled_stalk_dom"/>
</dbReference>
<accession>A0A930FRV4</accession>
<dbReference type="Gene3D" id="6.10.250.2120">
    <property type="match status" value="1"/>
</dbReference>
<keyword evidence="11" id="KW-0175">Coiled coil</keyword>
<proteinExistence type="inferred from homology"/>
<dbReference type="Gene3D" id="2.150.10.10">
    <property type="entry name" value="Serralysin-like metalloprotease, C-terminal"/>
    <property type="match status" value="1"/>
</dbReference>
<name>A0A930FRV4_9FIRM</name>
<dbReference type="AlphaFoldDB" id="A0A930FRV4"/>
<sequence length="962" mass="99714">MNKIYKIVWSKAKHAYVVTSEVARSHTKSASGKAVKAALAAAVGMGVLMGGYAADAADTATGSGNGVAYGTGSSAPEAENVAVGKDAHIDYSNGTVRPSRGDIAVGNNAHINNYVNQGGGIAIGQNAFSENMAGVQEKNFNFGQTTFTGSGFLGLQSPFIPANPDKVVTGVAIGQNAYARSGSVMVGTHNFKGKLYDTTVDTSDIANMRSNNVVVNATTVGTNSWNNAAFGVVNGAYSAITGAYDGGGFRPNSAQNFGATITGSLNSIESKTASSNYSGIANSIVGVANRTFNSNGSLIYGAGNEITNSVEDIYSAPTSGGNSPEALAQNLRRVIKESNGGGSTMAFGGGNRADYTLRTAMIGVNNTVTGTSRRPSTYNSITGFKNAATNVNHVSVIGSENEIENTEDALVLGNKRKLAGANGSVILGSGNSVITTSVENAVSIGHNANVQKAGGVALGSGSVASVDKGVAGYDPSTKATSTDTSSTWKATEAAVSVGDASKGITRQITGVAAGAADTDAVNVAQLKKVEAKAEAAEKKHTTVKAGDYATVTEGTNADGGKEYTVSGPKMESTDGTVKITDKVENGKKVGYNLSVDTSSLGIEKTKVEAGDNVTVTSKKTGNTTTYTVNAKDTVVTGGTATYAANGTGSATLINNDGTTATITGLKDRYTSSAALDGNTLNFTRNDGSTYSVSGIASTQDIKNVTNKVGELGTRVNRAGAGAAALAALHPLDFDPDDKWDVAAGYGNYKDAHAVSVGAFYRPNEDTMFSVGGSFGGGENMVNAGVSVKLGQGNHVSTSKVAMAKEIVDLKDAVTRLEAQNEQFRQIIGQMAGQPVRNVEFPDVPKDHWAYSYVKSLADRGLLEGYPDGEFKGDRSMTRYEFAAIIYRALQNGAPVDGNMGKAMEEFGPEMEKVREAYRFRVDRISGEDNDRNKVERVRVNNEGNKEKGDYRDIYGSHIAAGK</sequence>
<dbReference type="InterPro" id="IPR011049">
    <property type="entry name" value="Serralysin-like_metalloprot_C"/>
</dbReference>
<evidence type="ECO:0000256" key="1">
    <source>
        <dbReference type="ARBA" id="ARBA00004241"/>
    </source>
</evidence>
<comment type="similarity">
    <text evidence="3">Belongs to the autotransporter-2 (AT-2) (TC 1.B.40) family.</text>
</comment>